<dbReference type="Proteomes" id="UP000635983">
    <property type="component" value="Unassembled WGS sequence"/>
</dbReference>
<dbReference type="AlphaFoldDB" id="A0A917PP15"/>
<feature type="region of interest" description="Disordered" evidence="1">
    <location>
        <begin position="1"/>
        <end position="20"/>
    </location>
</feature>
<evidence type="ECO:0000313" key="2">
    <source>
        <dbReference type="EMBL" id="GGJ85555.1"/>
    </source>
</evidence>
<gene>
    <name evidence="2" type="ORF">GCM10009304_09530</name>
</gene>
<reference evidence="2" key="2">
    <citation type="submission" date="2020-09" db="EMBL/GenBank/DDBJ databases">
        <authorList>
            <person name="Sun Q."/>
            <person name="Ohkuma M."/>
        </authorList>
    </citation>
    <scope>NUCLEOTIDE SEQUENCE</scope>
    <source>
        <strain evidence="2">JCM 30078</strain>
    </source>
</reference>
<feature type="compositionally biased region" description="Polar residues" evidence="1">
    <location>
        <begin position="1"/>
        <end position="11"/>
    </location>
</feature>
<proteinExistence type="predicted"/>
<comment type="caution">
    <text evidence="2">The sequence shown here is derived from an EMBL/GenBank/DDBJ whole genome shotgun (WGS) entry which is preliminary data.</text>
</comment>
<reference evidence="2" key="1">
    <citation type="journal article" date="2014" name="Int. J. Syst. Evol. Microbiol.">
        <title>Complete genome sequence of Corynebacterium casei LMG S-19264T (=DSM 44701T), isolated from a smear-ripened cheese.</title>
        <authorList>
            <consortium name="US DOE Joint Genome Institute (JGI-PGF)"/>
            <person name="Walter F."/>
            <person name="Albersmeier A."/>
            <person name="Kalinowski J."/>
            <person name="Ruckert C."/>
        </authorList>
    </citation>
    <scope>NUCLEOTIDE SEQUENCE</scope>
    <source>
        <strain evidence="2">JCM 30078</strain>
    </source>
</reference>
<organism evidence="2 3">
    <name type="scientific">Pseudomonas matsuisoli</name>
    <dbReference type="NCBI Taxonomy" id="1515666"/>
    <lineage>
        <taxon>Bacteria</taxon>
        <taxon>Pseudomonadati</taxon>
        <taxon>Pseudomonadota</taxon>
        <taxon>Gammaproteobacteria</taxon>
        <taxon>Pseudomonadales</taxon>
        <taxon>Pseudomonadaceae</taxon>
        <taxon>Pseudomonas</taxon>
    </lineage>
</organism>
<sequence length="69" mass="8015">MPTRGNATVTDTPYAGFTRPNGAKAVEATMENNNDNLYNARTGRYTRRYRHALAEQARQEQRLQWRNDQ</sequence>
<protein>
    <submittedName>
        <fullName evidence="2">Uncharacterized protein</fullName>
    </submittedName>
</protein>
<accession>A0A917PP15</accession>
<keyword evidence="3" id="KW-1185">Reference proteome</keyword>
<dbReference type="EMBL" id="BMPO01000002">
    <property type="protein sequence ID" value="GGJ85555.1"/>
    <property type="molecule type" value="Genomic_DNA"/>
</dbReference>
<evidence type="ECO:0000313" key="3">
    <source>
        <dbReference type="Proteomes" id="UP000635983"/>
    </source>
</evidence>
<evidence type="ECO:0000256" key="1">
    <source>
        <dbReference type="SAM" id="MobiDB-lite"/>
    </source>
</evidence>
<name>A0A917PP15_9PSED</name>